<dbReference type="OrthoDB" id="5600252at2759"/>
<dbReference type="PANTHER" id="PTHR18934">
    <property type="entry name" value="ATP-DEPENDENT RNA HELICASE"/>
    <property type="match status" value="1"/>
</dbReference>
<dbReference type="Pfam" id="PF00270">
    <property type="entry name" value="DEAD"/>
    <property type="match status" value="1"/>
</dbReference>
<evidence type="ECO:0000256" key="2">
    <source>
        <dbReference type="ARBA" id="ARBA00022490"/>
    </source>
</evidence>
<sequence>MGDGGRCQADGTCQWRAAGGANRGARISRPVAMGGRNKKQRAGSAAHTASAATAAARARARAAAEAGAAVAAAAEASSRVAPRPPPASKEPRVKQGPKTYSFSSTTDSSAAANLDRSVLKVMINGNLEKRIIDVINDHKAQNDDKGMISRRLTAKKLQDVYMALQRFSFKTEHIEEAMKNTLLYGGDLHSALDWLCLNLPDNALPEGFSQQFEEQQQKPRAKFSSPVSQREPPPRLADNKRKENVSATKETDVEKEKETSVKEWILRYAEQQSDEEKNESVKETDEEKFDPNERYVHLAAKLSETKDQASISKQDKDKQGQKVAQEKIRRIQQEMALLEEHPVFNPAVKISNQQQKEKKKPPSSQPQEGTLNLSLLEKPDGAAKEGKVKKKEPLDVRNFDYSARSWTGKSPKQFLIDWCRKNFPKSPNPAFEKVPVGKYWKCRVRIMKSSDDVMAMCPTIVTEDSMQAQHLAATLALYHLTKGQSVHQLLPPTYRDVWLEWRDIEKKKEEENKIETNKPRDNFIARLLNKLKQQQQLQSENQPKVSEGPEDSWEDLVSDEDFSSLSLETSGTDNLEPSRVLFKKLQSSSRYQRLLKERQELPVFKHRYSIVETLKKHRVVVVAGETGSGKSTQVPHFLLEDLLLNEESNKCNIVCTQPRRISAVSLATRVCEELGCESGPGGKNSLCGYQIRMESRTGEATRLLYCTTGVLLRKLQEDGHLSSISHVIVDEVHERSVQSDFLLVILKEILHKRSDLHLILMSATVDSEKFSSYFSHCPILRISGRSYPVEIFHVEDVIEATGYVLEKDSEYCQKFLEEEEEVTVNVTSKGGGTMKYQEYVPVQSGSSKNLAPYYGNYSSRTQQAIVYMNPYKINLELILELLAYLDRSPQFKNVEGAVLIFLPGLAHIQQLYDLISTDRRFNLRDRHRLIALHSVLSTQDQAAAFTIPPIGIRKIVLATNIAETGITIPDVVFVIDTGRTKENRYHESSQMSSLEETFVSKASALQRQGRAGRVRDGFCFRMYTRDRFESFMEYSVPEILRVPLEELCLHIMKCNLGSPEDFLSKALDPPQQQVIGNAMNLLRKIGACLLNEPKLTPLGQHLAALPVNVKIGKMLIFGAIFGCLDPVATLAAVMTEKSPFTTPIGRKDEADLAKSSLAVAVSDHITIYNAYLGWKRARQEGGYRAEMTYCRRNFLNRTSLLTVEDVKQELIRVVRAAGFTAPTTQCGCDGSGATQPLSLHEIALLKAVLTAGLYDNIGKIIYTKSVDVTEKLACMVETAQGKAQVHPSSVNRDLQTYGWLLYQEKVRYAKVYLRETTLISPFPILLFGGDIEVQHRERLLTVDGWIHFQAPVKIAVIFKQLRVLIESVLKKKLENPKMSLEDDKVLHIIKELIKTENGN</sequence>
<feature type="region of interest" description="Disordered" evidence="12">
    <location>
        <begin position="209"/>
        <end position="256"/>
    </location>
</feature>
<dbReference type="Pfam" id="PF07717">
    <property type="entry name" value="OB_NTP_bind"/>
    <property type="match status" value="1"/>
</dbReference>
<evidence type="ECO:0000256" key="9">
    <source>
        <dbReference type="ARBA" id="ARBA00023054"/>
    </source>
</evidence>
<dbReference type="SUPFAM" id="SSF52540">
    <property type="entry name" value="P-loop containing nucleoside triphosphate hydrolases"/>
    <property type="match status" value="1"/>
</dbReference>
<dbReference type="Pfam" id="PF00271">
    <property type="entry name" value="Helicase_C"/>
    <property type="match status" value="1"/>
</dbReference>
<dbReference type="FunFam" id="1.20.120.1080:FF:000002">
    <property type="entry name" value="Putative ATP-dependent RNA helicase DHX36"/>
    <property type="match status" value="1"/>
</dbReference>
<dbReference type="InterPro" id="IPR011709">
    <property type="entry name" value="DEAD-box_helicase_OB_fold"/>
</dbReference>
<comment type="function">
    <text evidence="11">ATP-binding RNA helicase involved in translation initiation. Part of the 43S pre-initiation complex that is required for efficient initiation on mRNAs of higher eukaryotes with structured 5'-UTRs by promoting efficient NTPase-dependent 48S complex formation. Specifically binds to the 40S ribosome near the mRNA entrance. Does not possess a processive helicase activity.</text>
</comment>
<feature type="domain" description="Helicase ATP-binding" evidence="13">
    <location>
        <begin position="611"/>
        <end position="783"/>
    </location>
</feature>
<reference evidence="15" key="1">
    <citation type="submission" date="2025-08" db="UniProtKB">
        <authorList>
            <consortium name="Ensembl"/>
        </authorList>
    </citation>
    <scope>IDENTIFICATION</scope>
</reference>
<dbReference type="GO" id="GO:0005737">
    <property type="term" value="C:cytoplasm"/>
    <property type="evidence" value="ECO:0007669"/>
    <property type="project" value="UniProtKB-SubCell"/>
</dbReference>
<dbReference type="PANTHER" id="PTHR18934:SF264">
    <property type="entry name" value="ATP-DEPENDENT RNA HELICASE DHX29"/>
    <property type="match status" value="1"/>
</dbReference>
<dbReference type="Proteomes" id="UP000694562">
    <property type="component" value="Unplaced"/>
</dbReference>
<dbReference type="EC" id="3.6.4.13" evidence="11"/>
<evidence type="ECO:0000256" key="6">
    <source>
        <dbReference type="ARBA" id="ARBA00022806"/>
    </source>
</evidence>
<dbReference type="SMART" id="SM00847">
    <property type="entry name" value="HA2"/>
    <property type="match status" value="1"/>
</dbReference>
<dbReference type="Pfam" id="PF24385">
    <property type="entry name" value="DSRM_DHX29"/>
    <property type="match status" value="1"/>
</dbReference>
<feature type="domain" description="Helicase C-terminal" evidence="14">
    <location>
        <begin position="877"/>
        <end position="1055"/>
    </location>
</feature>
<dbReference type="InterPro" id="IPR014001">
    <property type="entry name" value="Helicase_ATP-bd"/>
</dbReference>
<dbReference type="PROSITE" id="PS00690">
    <property type="entry name" value="DEAH_ATP_HELICASE"/>
    <property type="match status" value="1"/>
</dbReference>
<evidence type="ECO:0000259" key="13">
    <source>
        <dbReference type="PROSITE" id="PS51192"/>
    </source>
</evidence>
<feature type="region of interest" description="Disordered" evidence="12">
    <location>
        <begin position="75"/>
        <end position="107"/>
    </location>
</feature>
<evidence type="ECO:0000256" key="1">
    <source>
        <dbReference type="ARBA" id="ARBA00008792"/>
    </source>
</evidence>
<comment type="catalytic activity">
    <reaction evidence="10 11">
        <text>ATP + H2O = ADP + phosphate + H(+)</text>
        <dbReference type="Rhea" id="RHEA:13065"/>
        <dbReference type="ChEBI" id="CHEBI:15377"/>
        <dbReference type="ChEBI" id="CHEBI:15378"/>
        <dbReference type="ChEBI" id="CHEBI:30616"/>
        <dbReference type="ChEBI" id="CHEBI:43474"/>
        <dbReference type="ChEBI" id="CHEBI:456216"/>
        <dbReference type="EC" id="3.6.4.13"/>
    </reaction>
</comment>
<evidence type="ECO:0000256" key="12">
    <source>
        <dbReference type="SAM" id="MobiDB-lite"/>
    </source>
</evidence>
<dbReference type="SMART" id="SM00487">
    <property type="entry name" value="DEXDc"/>
    <property type="match status" value="1"/>
</dbReference>
<dbReference type="InterPro" id="IPR011545">
    <property type="entry name" value="DEAD/DEAH_box_helicase_dom"/>
</dbReference>
<evidence type="ECO:0000259" key="14">
    <source>
        <dbReference type="PROSITE" id="PS51194"/>
    </source>
</evidence>
<dbReference type="Gene3D" id="1.20.120.1080">
    <property type="match status" value="1"/>
</dbReference>
<keyword evidence="6 11" id="KW-0347">Helicase</keyword>
<dbReference type="InterPro" id="IPR001650">
    <property type="entry name" value="Helicase_C-like"/>
</dbReference>
<dbReference type="GO" id="GO:0005524">
    <property type="term" value="F:ATP binding"/>
    <property type="evidence" value="ECO:0007669"/>
    <property type="project" value="UniProtKB-UniRule"/>
</dbReference>
<protein>
    <recommendedName>
        <fullName evidence="11">ATP-dependent RNA helicase DHX29</fullName>
        <ecNumber evidence="11">3.6.4.13</ecNumber>
    </recommendedName>
    <alternativeName>
        <fullName evidence="11">DEAH box protein 29</fullName>
    </alternativeName>
</protein>
<dbReference type="InterPro" id="IPR048333">
    <property type="entry name" value="HA2_WH"/>
</dbReference>
<dbReference type="Gene3D" id="3.40.50.300">
    <property type="entry name" value="P-loop containing nucleotide triphosphate hydrolases"/>
    <property type="match status" value="2"/>
</dbReference>
<keyword evidence="3 11" id="KW-0396">Initiation factor</keyword>
<dbReference type="InterPro" id="IPR027417">
    <property type="entry name" value="P-loop_NTPase"/>
</dbReference>
<feature type="region of interest" description="Disordered" evidence="12">
    <location>
        <begin position="269"/>
        <end position="327"/>
    </location>
</feature>
<gene>
    <name evidence="11" type="primary">DHX29</name>
</gene>
<comment type="similarity">
    <text evidence="1 11">Belongs to the DEAD box helicase family. DEAH subfamily.</text>
</comment>
<name>A0A8C4XLY1_FALTI</name>
<dbReference type="Pfam" id="PF26026">
    <property type="entry name" value="RNA_hel_CTD"/>
    <property type="match status" value="1"/>
</dbReference>
<dbReference type="FunFam" id="3.40.50.300:FF:000500">
    <property type="entry name" value="ATP-dependent RNA helicase DHX29"/>
    <property type="match status" value="1"/>
</dbReference>
<evidence type="ECO:0000256" key="5">
    <source>
        <dbReference type="ARBA" id="ARBA00022801"/>
    </source>
</evidence>
<dbReference type="FunFam" id="3.40.50.300:FF:000325">
    <property type="entry name" value="ATP-dependent RNA helicase DHX29"/>
    <property type="match status" value="1"/>
</dbReference>
<dbReference type="InterPro" id="IPR056328">
    <property type="entry name" value="DSRM_DHX29"/>
</dbReference>
<feature type="compositionally biased region" description="Basic and acidic residues" evidence="12">
    <location>
        <begin position="274"/>
        <end position="296"/>
    </location>
</feature>
<dbReference type="GO" id="GO:0003743">
    <property type="term" value="F:translation initiation factor activity"/>
    <property type="evidence" value="ECO:0007669"/>
    <property type="project" value="UniProtKB-KW"/>
</dbReference>
<dbReference type="Pfam" id="PF21010">
    <property type="entry name" value="HA2_C"/>
    <property type="match status" value="1"/>
</dbReference>
<keyword evidence="16" id="KW-1185">Reference proteome</keyword>
<dbReference type="OMA" id="SWFANMS"/>
<dbReference type="Ensembl" id="ENSFTIT00000006907.1">
    <property type="protein sequence ID" value="ENSFTIP00000006612.1"/>
    <property type="gene ID" value="ENSFTIG00000004551.1"/>
</dbReference>
<evidence type="ECO:0000256" key="7">
    <source>
        <dbReference type="ARBA" id="ARBA00022840"/>
    </source>
</evidence>
<feature type="region of interest" description="Disordered" evidence="12">
    <location>
        <begin position="535"/>
        <end position="555"/>
    </location>
</feature>
<dbReference type="HAMAP" id="MF_03068">
    <property type="entry name" value="DHX29"/>
    <property type="match status" value="1"/>
</dbReference>
<keyword evidence="7 11" id="KW-0067">ATP-binding</keyword>
<dbReference type="SMART" id="SM00490">
    <property type="entry name" value="HELICc"/>
    <property type="match status" value="1"/>
</dbReference>
<dbReference type="GO" id="GO:0003723">
    <property type="term" value="F:RNA binding"/>
    <property type="evidence" value="ECO:0007669"/>
    <property type="project" value="TreeGrafter"/>
</dbReference>
<keyword evidence="5 11" id="KW-0378">Hydrolase</keyword>
<feature type="region of interest" description="Disordered" evidence="12">
    <location>
        <begin position="17"/>
        <end position="58"/>
    </location>
</feature>
<evidence type="ECO:0000256" key="3">
    <source>
        <dbReference type="ARBA" id="ARBA00022540"/>
    </source>
</evidence>
<evidence type="ECO:0000256" key="8">
    <source>
        <dbReference type="ARBA" id="ARBA00022917"/>
    </source>
</evidence>
<feature type="compositionally biased region" description="Low complexity" evidence="12">
    <location>
        <begin position="42"/>
        <end position="58"/>
    </location>
</feature>
<dbReference type="InterPro" id="IPR034730">
    <property type="entry name" value="DHX29"/>
</dbReference>
<dbReference type="GO" id="GO:0045948">
    <property type="term" value="P:positive regulation of translational initiation"/>
    <property type="evidence" value="ECO:0007669"/>
    <property type="project" value="UniProtKB-UniRule"/>
</dbReference>
<accession>A0A8C4XLY1</accession>
<dbReference type="SUPFAM" id="SSF54768">
    <property type="entry name" value="dsRNA-binding domain-like"/>
    <property type="match status" value="1"/>
</dbReference>
<dbReference type="GO" id="GO:0016818">
    <property type="term" value="F:hydrolase activity, acting on acid anhydrides, in phosphorus-containing anhydrides"/>
    <property type="evidence" value="ECO:0007669"/>
    <property type="project" value="UniProtKB-UniRule"/>
</dbReference>
<keyword evidence="8 11" id="KW-0648">Protein biosynthesis</keyword>
<evidence type="ECO:0000256" key="4">
    <source>
        <dbReference type="ARBA" id="ARBA00022741"/>
    </source>
</evidence>
<keyword evidence="2 11" id="KW-0963">Cytoplasm</keyword>
<dbReference type="CDD" id="cd18791">
    <property type="entry name" value="SF2_C_RHA"/>
    <property type="match status" value="1"/>
</dbReference>
<keyword evidence="9" id="KW-0175">Coiled coil</keyword>
<feature type="region of interest" description="Disordered" evidence="12">
    <location>
        <begin position="351"/>
        <end position="389"/>
    </location>
</feature>
<evidence type="ECO:0000256" key="11">
    <source>
        <dbReference type="HAMAP-Rule" id="MF_03068"/>
    </source>
</evidence>
<dbReference type="GO" id="GO:0003724">
    <property type="term" value="F:RNA helicase activity"/>
    <property type="evidence" value="ECO:0007669"/>
    <property type="project" value="UniProtKB-UniRule"/>
</dbReference>
<organism evidence="15 16">
    <name type="scientific">Falco tinnunculus</name>
    <name type="common">Common kestrel</name>
    <dbReference type="NCBI Taxonomy" id="100819"/>
    <lineage>
        <taxon>Eukaryota</taxon>
        <taxon>Metazoa</taxon>
        <taxon>Chordata</taxon>
        <taxon>Craniata</taxon>
        <taxon>Vertebrata</taxon>
        <taxon>Euteleostomi</taxon>
        <taxon>Archelosauria</taxon>
        <taxon>Archosauria</taxon>
        <taxon>Dinosauria</taxon>
        <taxon>Saurischia</taxon>
        <taxon>Theropoda</taxon>
        <taxon>Coelurosauria</taxon>
        <taxon>Aves</taxon>
        <taxon>Neognathae</taxon>
        <taxon>Neoaves</taxon>
        <taxon>Telluraves</taxon>
        <taxon>Australaves</taxon>
        <taxon>Falconiformes</taxon>
        <taxon>Falconidae</taxon>
        <taxon>Falco</taxon>
    </lineage>
</organism>
<evidence type="ECO:0000313" key="16">
    <source>
        <dbReference type="Proteomes" id="UP000694562"/>
    </source>
</evidence>
<dbReference type="InterPro" id="IPR002464">
    <property type="entry name" value="DNA/RNA_helicase_DEAH_CS"/>
</dbReference>
<dbReference type="PROSITE" id="PS51194">
    <property type="entry name" value="HELICASE_CTER"/>
    <property type="match status" value="1"/>
</dbReference>
<evidence type="ECO:0000313" key="15">
    <source>
        <dbReference type="Ensembl" id="ENSFTIP00000006612.1"/>
    </source>
</evidence>
<dbReference type="InterPro" id="IPR056890">
    <property type="entry name" value="UBA_DHX29-like"/>
</dbReference>
<keyword evidence="4 11" id="KW-0547">Nucleotide-binding</keyword>
<dbReference type="PROSITE" id="PS51192">
    <property type="entry name" value="HELICASE_ATP_BIND_1"/>
    <property type="match status" value="1"/>
</dbReference>
<proteinExistence type="inferred from homology"/>
<feature type="compositionally biased region" description="Basic and acidic residues" evidence="12">
    <location>
        <begin position="303"/>
        <end position="327"/>
    </location>
</feature>
<feature type="compositionally biased region" description="Basic and acidic residues" evidence="12">
    <location>
        <begin position="237"/>
        <end position="256"/>
    </location>
</feature>
<comment type="subcellular location">
    <subcellularLocation>
        <location evidence="11">Cytoplasm</location>
    </subcellularLocation>
</comment>
<dbReference type="InterPro" id="IPR059023">
    <property type="entry name" value="RNA_hel_CTD"/>
</dbReference>
<feature type="compositionally biased region" description="Basic and acidic residues" evidence="12">
    <location>
        <begin position="377"/>
        <end position="389"/>
    </location>
</feature>
<dbReference type="Pfam" id="PF04408">
    <property type="entry name" value="WHD_HA2"/>
    <property type="match status" value="1"/>
</dbReference>
<comment type="subunit">
    <text evidence="11">Part of the 43S pre-initiation complex (PIC).</text>
</comment>
<reference evidence="15" key="2">
    <citation type="submission" date="2025-09" db="UniProtKB">
        <authorList>
            <consortium name="Ensembl"/>
        </authorList>
    </citation>
    <scope>IDENTIFICATION</scope>
</reference>
<dbReference type="InterPro" id="IPR007502">
    <property type="entry name" value="Helicase-assoc_dom"/>
</dbReference>
<dbReference type="Pfam" id="PF24899">
    <property type="entry name" value="UBA_DHX29"/>
    <property type="match status" value="1"/>
</dbReference>
<evidence type="ECO:0000256" key="10">
    <source>
        <dbReference type="ARBA" id="ARBA00047984"/>
    </source>
</evidence>